<dbReference type="Gene3D" id="3.90.79.10">
    <property type="entry name" value="Nucleoside Triphosphate Pyrophosphohydrolase"/>
    <property type="match status" value="1"/>
</dbReference>
<sequence length="181" mass="19822">MHAALIELVESLPPADETGERHRAEALAWLRATDDVHRRVKPATPSPHLVVYFLLVDRVAGLVLLCDHRLSGLRLPTGGHVEPGEDPADAVRREAQEELGLRVADVAAPFLVTVTETVGAPPSRHTDVTLWYALPVPSTAPLVPDEREFAGVRWWSRVEVAAARPGRFEPHLLRALDALGL</sequence>
<keyword evidence="2" id="KW-0378">Hydrolase</keyword>
<dbReference type="PROSITE" id="PS51462">
    <property type="entry name" value="NUDIX"/>
    <property type="match status" value="1"/>
</dbReference>
<evidence type="ECO:0000256" key="1">
    <source>
        <dbReference type="ARBA" id="ARBA00001946"/>
    </source>
</evidence>
<dbReference type="PROSITE" id="PS00893">
    <property type="entry name" value="NUDIX_BOX"/>
    <property type="match status" value="1"/>
</dbReference>
<comment type="caution">
    <text evidence="4">The sequence shown here is derived from an EMBL/GenBank/DDBJ whole genome shotgun (WGS) entry which is preliminary data.</text>
</comment>
<dbReference type="PANTHER" id="PTHR43046">
    <property type="entry name" value="GDP-MANNOSE MANNOSYL HYDROLASE"/>
    <property type="match status" value="1"/>
</dbReference>
<organism evidence="4 5">
    <name type="scientific">Amnibacterium soli</name>
    <dbReference type="NCBI Taxonomy" id="1282736"/>
    <lineage>
        <taxon>Bacteria</taxon>
        <taxon>Bacillati</taxon>
        <taxon>Actinomycetota</taxon>
        <taxon>Actinomycetes</taxon>
        <taxon>Micrococcales</taxon>
        <taxon>Microbacteriaceae</taxon>
        <taxon>Amnibacterium</taxon>
    </lineage>
</organism>
<comment type="cofactor">
    <cofactor evidence="1">
        <name>Mg(2+)</name>
        <dbReference type="ChEBI" id="CHEBI:18420"/>
    </cofactor>
</comment>
<evidence type="ECO:0000259" key="3">
    <source>
        <dbReference type="PROSITE" id="PS51462"/>
    </source>
</evidence>
<dbReference type="Proteomes" id="UP001500121">
    <property type="component" value="Unassembled WGS sequence"/>
</dbReference>
<dbReference type="EMBL" id="BAABLP010000001">
    <property type="protein sequence ID" value="GAA4739040.1"/>
    <property type="molecule type" value="Genomic_DNA"/>
</dbReference>
<gene>
    <name evidence="4" type="ORF">GCM10025783_07260</name>
</gene>
<dbReference type="RefSeq" id="WP_345479585.1">
    <property type="nucleotide sequence ID" value="NZ_BAABLP010000001.1"/>
</dbReference>
<proteinExistence type="predicted"/>
<evidence type="ECO:0000256" key="2">
    <source>
        <dbReference type="ARBA" id="ARBA00022801"/>
    </source>
</evidence>
<name>A0ABP8YW31_9MICO</name>
<evidence type="ECO:0000313" key="4">
    <source>
        <dbReference type="EMBL" id="GAA4739040.1"/>
    </source>
</evidence>
<dbReference type="SUPFAM" id="SSF55811">
    <property type="entry name" value="Nudix"/>
    <property type="match status" value="1"/>
</dbReference>
<dbReference type="InterPro" id="IPR015797">
    <property type="entry name" value="NUDIX_hydrolase-like_dom_sf"/>
</dbReference>
<feature type="domain" description="Nudix hydrolase" evidence="3">
    <location>
        <begin position="46"/>
        <end position="178"/>
    </location>
</feature>
<dbReference type="PANTHER" id="PTHR43046:SF14">
    <property type="entry name" value="MUTT_NUDIX FAMILY PROTEIN"/>
    <property type="match status" value="1"/>
</dbReference>
<dbReference type="Pfam" id="PF00293">
    <property type="entry name" value="NUDIX"/>
    <property type="match status" value="1"/>
</dbReference>
<keyword evidence="5" id="KW-1185">Reference proteome</keyword>
<evidence type="ECO:0000313" key="5">
    <source>
        <dbReference type="Proteomes" id="UP001500121"/>
    </source>
</evidence>
<reference evidence="5" key="1">
    <citation type="journal article" date="2019" name="Int. J. Syst. Evol. Microbiol.">
        <title>The Global Catalogue of Microorganisms (GCM) 10K type strain sequencing project: providing services to taxonomists for standard genome sequencing and annotation.</title>
        <authorList>
            <consortium name="The Broad Institute Genomics Platform"/>
            <consortium name="The Broad Institute Genome Sequencing Center for Infectious Disease"/>
            <person name="Wu L."/>
            <person name="Ma J."/>
        </authorList>
    </citation>
    <scope>NUCLEOTIDE SEQUENCE [LARGE SCALE GENOMIC DNA]</scope>
    <source>
        <strain evidence="5">JCM 19015</strain>
    </source>
</reference>
<protein>
    <recommendedName>
        <fullName evidence="3">Nudix hydrolase domain-containing protein</fullName>
    </recommendedName>
</protein>
<accession>A0ABP8YW31</accession>
<dbReference type="InterPro" id="IPR020084">
    <property type="entry name" value="NUDIX_hydrolase_CS"/>
</dbReference>
<dbReference type="InterPro" id="IPR000086">
    <property type="entry name" value="NUDIX_hydrolase_dom"/>
</dbReference>